<dbReference type="GO" id="GO:0106388">
    <property type="term" value="F:rRNA small subunit aminocarboxypropyltransferase activity"/>
    <property type="evidence" value="ECO:0007669"/>
    <property type="project" value="UniProtKB-EC"/>
</dbReference>
<evidence type="ECO:0000313" key="10">
    <source>
        <dbReference type="EMBL" id="WNY27019.1"/>
    </source>
</evidence>
<comment type="catalytic activity">
    <reaction evidence="7">
        <text>an N(1)-methylpseudouridine in rRNA + S-adenosyl-L-methionine = N(1)-methyl-N(3)-[(3S)-3-amino-3-carboxypropyl]pseudouridine in rRNA + S-methyl-5'-thioadenosine + H(+)</text>
        <dbReference type="Rhea" id="RHEA:63296"/>
        <dbReference type="Rhea" id="RHEA-COMP:11634"/>
        <dbReference type="Rhea" id="RHEA-COMP:16310"/>
        <dbReference type="ChEBI" id="CHEBI:15378"/>
        <dbReference type="ChEBI" id="CHEBI:17509"/>
        <dbReference type="ChEBI" id="CHEBI:59789"/>
        <dbReference type="ChEBI" id="CHEBI:74890"/>
        <dbReference type="ChEBI" id="CHEBI:146234"/>
        <dbReference type="EC" id="2.5.1.157"/>
    </reaction>
</comment>
<dbReference type="EMBL" id="CP131061">
    <property type="protein sequence ID" value="WNY27019.1"/>
    <property type="molecule type" value="Genomic_DNA"/>
</dbReference>
<feature type="domain" description="16S/18S rRNA aminocarboxypropyltransferase Tsr3 C-terminal" evidence="8">
    <location>
        <begin position="86"/>
        <end position="210"/>
    </location>
</feature>
<dbReference type="GeneID" id="89228221"/>
<keyword evidence="3 7" id="KW-0690">Ribosome biogenesis</keyword>
<feature type="domain" description="RNase L inhibitor RLI-like possible metal-binding" evidence="9">
    <location>
        <begin position="46"/>
        <end position="74"/>
    </location>
</feature>
<keyword evidence="5 7" id="KW-0808">Transferase</keyword>
<dbReference type="HAMAP" id="MF_01116">
    <property type="entry name" value="TSR3"/>
    <property type="match status" value="1"/>
</dbReference>
<evidence type="ECO:0000256" key="2">
    <source>
        <dbReference type="ARBA" id="ARBA00022490"/>
    </source>
</evidence>
<comment type="subcellular location">
    <subcellularLocation>
        <location evidence="7">Cytoplasm</location>
    </subcellularLocation>
</comment>
<feature type="binding site" evidence="7">
    <location>
        <position position="133"/>
    </location>
    <ligand>
        <name>S-adenosyl-L-methionine</name>
        <dbReference type="ChEBI" id="CHEBI:59789"/>
    </ligand>
</feature>
<comment type="caution">
    <text evidence="7">Lacks conserved residue(s) required for the propagation of feature annotation.</text>
</comment>
<dbReference type="PANTHER" id="PTHR20426:SF0">
    <property type="entry name" value="18S RRNA AMINOCARBOXYPROPYLTRANSFERASE"/>
    <property type="match status" value="1"/>
</dbReference>
<keyword evidence="6 7" id="KW-0949">S-adenosyl-L-methionine</keyword>
<dbReference type="RefSeq" id="WP_338096999.1">
    <property type="nucleotide sequence ID" value="NZ_CP131061.1"/>
</dbReference>
<organism evidence="10 11">
    <name type="scientific">Methanolapillus ohkumae</name>
    <dbReference type="NCBI Taxonomy" id="3028298"/>
    <lineage>
        <taxon>Archaea</taxon>
        <taxon>Methanobacteriati</taxon>
        <taxon>Methanobacteriota</taxon>
        <taxon>Stenosarchaea group</taxon>
        <taxon>Methanomicrobia</taxon>
        <taxon>Methanosarcinales</taxon>
        <taxon>Methanosarcinaceae</taxon>
        <taxon>Methanolapillus</taxon>
    </lineage>
</organism>
<keyword evidence="2 7" id="KW-0963">Cytoplasm</keyword>
<evidence type="ECO:0000256" key="5">
    <source>
        <dbReference type="ARBA" id="ARBA00022679"/>
    </source>
</evidence>
<feature type="binding site" evidence="7">
    <location>
        <position position="152"/>
    </location>
    <ligand>
        <name>S-adenosyl-L-methionine</name>
        <dbReference type="ChEBI" id="CHEBI:59789"/>
    </ligand>
</feature>
<evidence type="ECO:0000256" key="4">
    <source>
        <dbReference type="ARBA" id="ARBA00022552"/>
    </source>
</evidence>
<feature type="binding site" evidence="7">
    <location>
        <position position="109"/>
    </location>
    <ligand>
        <name>S-adenosyl-L-methionine</name>
        <dbReference type="ChEBI" id="CHEBI:59789"/>
    </ligand>
</feature>
<dbReference type="Pfam" id="PF04068">
    <property type="entry name" value="Fer4_RLI"/>
    <property type="match status" value="1"/>
</dbReference>
<dbReference type="GO" id="GO:0000455">
    <property type="term" value="P:enzyme-directed rRNA pseudouridine synthesis"/>
    <property type="evidence" value="ECO:0007669"/>
    <property type="project" value="UniProtKB-UniRule"/>
</dbReference>
<dbReference type="EC" id="2.5.1.157" evidence="7"/>
<dbReference type="PANTHER" id="PTHR20426">
    <property type="entry name" value="RIBOSOME BIOGENESIS PROTEIN TSR3 HOMOLOG"/>
    <property type="match status" value="1"/>
</dbReference>
<comment type="similarity">
    <text evidence="7">Belongs to the TDD superfamily. TSR3 family.</text>
</comment>
<evidence type="ECO:0000256" key="6">
    <source>
        <dbReference type="ARBA" id="ARBA00022691"/>
    </source>
</evidence>
<evidence type="ECO:0000313" key="11">
    <source>
        <dbReference type="Proteomes" id="UP001304970"/>
    </source>
</evidence>
<dbReference type="Proteomes" id="UP001304970">
    <property type="component" value="Chromosome"/>
</dbReference>
<proteinExistence type="inferred from homology"/>
<dbReference type="Pfam" id="PF04034">
    <property type="entry name" value="Ribo_biogen_C"/>
    <property type="match status" value="1"/>
</dbReference>
<dbReference type="GO" id="GO:0005737">
    <property type="term" value="C:cytoplasm"/>
    <property type="evidence" value="ECO:0007669"/>
    <property type="project" value="UniProtKB-SubCell"/>
</dbReference>
<feature type="binding site" evidence="7">
    <location>
        <position position="62"/>
    </location>
    <ligand>
        <name>S-adenosyl-L-methionine</name>
        <dbReference type="ChEBI" id="CHEBI:59789"/>
    </ligand>
</feature>
<sequence length="213" mass="24221">MKKYSEETGSKIKLKTDFKTESKTERTVEQTAEQTTEFAAPEQKDVRLYLYYANQCDPKKCSGKKLEKFDLVRLYENIGQTPKGAILMDPRAEKALSREDRLKKGIVVLDCSWEHAETTFPVLDQMDLQKRALPYLLAANPINFGRPFRLNSAEAFAAALYILGRKDQAEKILSKFKWGQAFFELNAEPLSDYAAAKNSTEVVAAQNQYLDMG</sequence>
<dbReference type="AlphaFoldDB" id="A0AA96ZVR8"/>
<evidence type="ECO:0000259" key="8">
    <source>
        <dbReference type="Pfam" id="PF04034"/>
    </source>
</evidence>
<accession>A0AA96ZVR8</accession>
<evidence type="ECO:0000259" key="9">
    <source>
        <dbReference type="Pfam" id="PF04068"/>
    </source>
</evidence>
<keyword evidence="11" id="KW-1185">Reference proteome</keyword>
<evidence type="ECO:0000256" key="1">
    <source>
        <dbReference type="ARBA" id="ARBA00014114"/>
    </source>
</evidence>
<dbReference type="GO" id="GO:1904047">
    <property type="term" value="F:S-adenosyl-L-methionine binding"/>
    <property type="evidence" value="ECO:0007669"/>
    <property type="project" value="UniProtKB-UniRule"/>
</dbReference>
<name>A0AA96ZVR8_9EURY</name>
<comment type="function">
    <text evidence="7">Aminocarboxypropyltransferase that catalyzes the aminocarboxypropyl transfer on pseudouridine corresponding to position 914 in M.jannaschii 16S rRNA. It constitutes the last step in biosynthesis of the hypermodified N1-methyl-N3-(3-amino-3-carboxypropyl) pseudouridine (m1acp3-Psi).</text>
</comment>
<gene>
    <name evidence="10" type="ORF">MsAm2_08030</name>
</gene>
<evidence type="ECO:0000256" key="3">
    <source>
        <dbReference type="ARBA" id="ARBA00022517"/>
    </source>
</evidence>
<evidence type="ECO:0000256" key="7">
    <source>
        <dbReference type="HAMAP-Rule" id="MF_01116"/>
    </source>
</evidence>
<protein>
    <recommendedName>
        <fullName evidence="1 7">16S rRNA aminocarboxypropyltransferase</fullName>
        <ecNumber evidence="7">2.5.1.157</ecNumber>
    </recommendedName>
</protein>
<dbReference type="NCBIfam" id="NF002621">
    <property type="entry name" value="PRK02287.1"/>
    <property type="match status" value="1"/>
</dbReference>
<keyword evidence="4 7" id="KW-0698">rRNA processing</keyword>
<dbReference type="InterPro" id="IPR022968">
    <property type="entry name" value="Tsr3-like"/>
</dbReference>
<dbReference type="InterPro" id="IPR007177">
    <property type="entry name" value="Tsr3_C"/>
</dbReference>
<dbReference type="InterPro" id="IPR007209">
    <property type="entry name" value="RNaseL-inhib-like_metal-bd_dom"/>
</dbReference>
<reference evidence="10 11" key="1">
    <citation type="submission" date="2023-07" db="EMBL/GenBank/DDBJ databases">
        <title>Closed genome sequence of Methanosarcinaceae archaeon Am2.</title>
        <authorList>
            <person name="Poehlein A."/>
            <person name="Protasov E."/>
            <person name="Platt K."/>
            <person name="Reeh H."/>
            <person name="Daniel R."/>
            <person name="Brune A."/>
        </authorList>
    </citation>
    <scope>NUCLEOTIDE SEQUENCE [LARGE SCALE GENOMIC DNA]</scope>
    <source>
        <strain evidence="10 11">Am2</strain>
    </source>
</reference>